<evidence type="ECO:0000313" key="12">
    <source>
        <dbReference type="EMBL" id="KAG0725770.1"/>
    </source>
</evidence>
<evidence type="ECO:0000256" key="9">
    <source>
        <dbReference type="ARBA" id="ARBA00033370"/>
    </source>
</evidence>
<dbReference type="Gene3D" id="1.10.150.190">
    <property type="entry name" value="Translation initiation factor 2, subunit 1, domain 2"/>
    <property type="match status" value="1"/>
</dbReference>
<feature type="domain" description="S1 motif" evidence="11">
    <location>
        <begin position="16"/>
        <end position="87"/>
    </location>
</feature>
<dbReference type="InterPro" id="IPR024055">
    <property type="entry name" value="TIF2_asu_C"/>
</dbReference>
<evidence type="ECO:0000256" key="8">
    <source>
        <dbReference type="ARBA" id="ARBA00022917"/>
    </source>
</evidence>
<keyword evidence="8" id="KW-0648">Protein biosynthesis</keyword>
<dbReference type="GO" id="GO:0043022">
    <property type="term" value="F:ribosome binding"/>
    <property type="evidence" value="ECO:0007669"/>
    <property type="project" value="TreeGrafter"/>
</dbReference>
<dbReference type="SUPFAM" id="SSF110993">
    <property type="entry name" value="eIF-2-alpha, C-terminal domain"/>
    <property type="match status" value="1"/>
</dbReference>
<comment type="subcellular location">
    <subcellularLocation>
        <location evidence="1">Cytoplasm</location>
        <location evidence="1">Cytosol</location>
    </subcellularLocation>
</comment>
<sequence>MPLFCRYYAQKYPEIDDVVMVTVRSIAEMGAYVHLLEYNNIEGMILLSELSRRRIRSMNKLIRVGKTEPVVVIRVDKEKGYIDLSKRRVSKEDVERCTEKFAKAKAVNSIIRHVGELLSYTTEEQVEELYLRTAWHFEEKYKKQACAYDVFKQAVIDPKILEECQLDEETREVLLTQIQRKLQSQAVKIRADIEVSCFEYEGIDAVKSALLAGIKMSTTEIPIRINLIAPPLYVMTTQTTEKQDGLRALEGAIEGVTTVIKEFGGTLTIKMAPKIVTDVEEADLARQLEKAEEENREVAGDDDEEEEEEGMGELAIDSEEEVGEGKKEEVVVEGKKEEAGEGKKEEATKEEAAKEEATKEEATKEEE</sequence>
<dbReference type="GO" id="GO:0033290">
    <property type="term" value="C:eukaryotic 48S preinitiation complex"/>
    <property type="evidence" value="ECO:0007669"/>
    <property type="project" value="TreeGrafter"/>
</dbReference>
<dbReference type="AlphaFoldDB" id="A0A8J4YD14"/>
<keyword evidence="6" id="KW-0597">Phosphoprotein</keyword>
<dbReference type="SUPFAM" id="SSF50249">
    <property type="entry name" value="Nucleic acid-binding proteins"/>
    <property type="match status" value="1"/>
</dbReference>
<dbReference type="FunFam" id="2.40.50.140:FF:000795">
    <property type="entry name" value="Eukaryotic translation initiation factor 2 subunit 1"/>
    <property type="match status" value="1"/>
</dbReference>
<dbReference type="PANTHER" id="PTHR10602:SF0">
    <property type="entry name" value="EUKARYOTIC TRANSLATION INITIATION FACTOR 2 SUBUNIT 1"/>
    <property type="match status" value="1"/>
</dbReference>
<dbReference type="OrthoDB" id="1685042at2759"/>
<feature type="compositionally biased region" description="Basic and acidic residues" evidence="10">
    <location>
        <begin position="323"/>
        <end position="367"/>
    </location>
</feature>
<keyword evidence="4" id="KW-0963">Cytoplasm</keyword>
<evidence type="ECO:0000259" key="11">
    <source>
        <dbReference type="PROSITE" id="PS50126"/>
    </source>
</evidence>
<evidence type="ECO:0000256" key="5">
    <source>
        <dbReference type="ARBA" id="ARBA00022540"/>
    </source>
</evidence>
<feature type="compositionally biased region" description="Acidic residues" evidence="10">
    <location>
        <begin position="291"/>
        <end position="322"/>
    </location>
</feature>
<dbReference type="Pfam" id="PF07541">
    <property type="entry name" value="EIF_2_alpha"/>
    <property type="match status" value="1"/>
</dbReference>
<evidence type="ECO:0000256" key="6">
    <source>
        <dbReference type="ARBA" id="ARBA00022553"/>
    </source>
</evidence>
<dbReference type="PANTHER" id="PTHR10602">
    <property type="entry name" value="EUKARYOTIC TRANSLATION INITIATION FACTOR 2 SUBUNIT 1"/>
    <property type="match status" value="1"/>
</dbReference>
<gene>
    <name evidence="12" type="primary">eIF2alpha</name>
    <name evidence="12" type="ORF">GWK47_004561</name>
</gene>
<organism evidence="12 13">
    <name type="scientific">Chionoecetes opilio</name>
    <name type="common">Atlantic snow crab</name>
    <name type="synonym">Cancer opilio</name>
    <dbReference type="NCBI Taxonomy" id="41210"/>
    <lineage>
        <taxon>Eukaryota</taxon>
        <taxon>Metazoa</taxon>
        <taxon>Ecdysozoa</taxon>
        <taxon>Arthropoda</taxon>
        <taxon>Crustacea</taxon>
        <taxon>Multicrustacea</taxon>
        <taxon>Malacostraca</taxon>
        <taxon>Eumalacostraca</taxon>
        <taxon>Eucarida</taxon>
        <taxon>Decapoda</taxon>
        <taxon>Pleocyemata</taxon>
        <taxon>Brachyura</taxon>
        <taxon>Eubrachyura</taxon>
        <taxon>Majoidea</taxon>
        <taxon>Majidae</taxon>
        <taxon>Chionoecetes</taxon>
    </lineage>
</organism>
<evidence type="ECO:0000256" key="2">
    <source>
        <dbReference type="ARBA" id="ARBA00007223"/>
    </source>
</evidence>
<dbReference type="InterPro" id="IPR003029">
    <property type="entry name" value="S1_domain"/>
</dbReference>
<evidence type="ECO:0000256" key="3">
    <source>
        <dbReference type="ARBA" id="ARBA00020950"/>
    </source>
</evidence>
<evidence type="ECO:0000256" key="4">
    <source>
        <dbReference type="ARBA" id="ARBA00022490"/>
    </source>
</evidence>
<dbReference type="InterPro" id="IPR011488">
    <property type="entry name" value="TIF_2_asu"/>
</dbReference>
<dbReference type="CDD" id="cd04452">
    <property type="entry name" value="S1_IF2_alpha"/>
    <property type="match status" value="1"/>
</dbReference>
<dbReference type="Gene3D" id="2.40.50.140">
    <property type="entry name" value="Nucleic acid-binding proteins"/>
    <property type="match status" value="1"/>
</dbReference>
<evidence type="ECO:0000313" key="13">
    <source>
        <dbReference type="Proteomes" id="UP000770661"/>
    </source>
</evidence>
<keyword evidence="7" id="KW-0694">RNA-binding</keyword>
<proteinExistence type="inferred from homology"/>
<dbReference type="SMART" id="SM00316">
    <property type="entry name" value="S1"/>
    <property type="match status" value="1"/>
</dbReference>
<dbReference type="GO" id="GO:0005829">
    <property type="term" value="C:cytosol"/>
    <property type="evidence" value="ECO:0007669"/>
    <property type="project" value="UniProtKB-SubCell"/>
</dbReference>
<dbReference type="InterPro" id="IPR024054">
    <property type="entry name" value="TIF2_asu_middle_sf"/>
</dbReference>
<feature type="region of interest" description="Disordered" evidence="10">
    <location>
        <begin position="289"/>
        <end position="367"/>
    </location>
</feature>
<dbReference type="FunFam" id="3.30.70.1130:FF:000001">
    <property type="entry name" value="Eukaryotic translation initiation factor 2 subunit 1"/>
    <property type="match status" value="1"/>
</dbReference>
<protein>
    <recommendedName>
        <fullName evidence="3">Eukaryotic translation initiation factor 2 subunit 1</fullName>
    </recommendedName>
    <alternativeName>
        <fullName evidence="9">Eukaryotic translation initiation factor 2 subunit alpha</fullName>
    </alternativeName>
</protein>
<comment type="similarity">
    <text evidence="2">Belongs to the eIF-2-alpha family.</text>
</comment>
<keyword evidence="13" id="KW-1185">Reference proteome</keyword>
<dbReference type="Pfam" id="PF00575">
    <property type="entry name" value="S1"/>
    <property type="match status" value="1"/>
</dbReference>
<evidence type="ECO:0000256" key="10">
    <source>
        <dbReference type="SAM" id="MobiDB-lite"/>
    </source>
</evidence>
<reference evidence="12" key="1">
    <citation type="submission" date="2020-07" db="EMBL/GenBank/DDBJ databases">
        <title>The High-quality genome of the commercially important snow crab, Chionoecetes opilio.</title>
        <authorList>
            <person name="Jeong J.-H."/>
            <person name="Ryu S."/>
        </authorList>
    </citation>
    <scope>NUCLEOTIDE SEQUENCE</scope>
    <source>
        <strain evidence="12">MADBK_172401_WGS</strain>
        <tissue evidence="12">Digestive gland</tissue>
    </source>
</reference>
<dbReference type="FunFam" id="1.10.150.190:FF:000001">
    <property type="entry name" value="Eukaryotic translation initiation factor 2 subunit 1"/>
    <property type="match status" value="1"/>
</dbReference>
<dbReference type="GO" id="GO:0003743">
    <property type="term" value="F:translation initiation factor activity"/>
    <property type="evidence" value="ECO:0007669"/>
    <property type="project" value="UniProtKB-KW"/>
</dbReference>
<dbReference type="PROSITE" id="PS50126">
    <property type="entry name" value="S1"/>
    <property type="match status" value="1"/>
</dbReference>
<evidence type="ECO:0000256" key="7">
    <source>
        <dbReference type="ARBA" id="ARBA00022884"/>
    </source>
</evidence>
<dbReference type="EMBL" id="JACEEZ010005281">
    <property type="protein sequence ID" value="KAG0725770.1"/>
    <property type="molecule type" value="Genomic_DNA"/>
</dbReference>
<dbReference type="Gene3D" id="3.30.70.1130">
    <property type="entry name" value="EIF_2_alpha"/>
    <property type="match status" value="1"/>
</dbReference>
<comment type="caution">
    <text evidence="12">The sequence shown here is derived from an EMBL/GenBank/DDBJ whole genome shotgun (WGS) entry which is preliminary data.</text>
</comment>
<accession>A0A8J4YD14</accession>
<dbReference type="GO" id="GO:0003723">
    <property type="term" value="F:RNA binding"/>
    <property type="evidence" value="ECO:0007669"/>
    <property type="project" value="UniProtKB-KW"/>
</dbReference>
<keyword evidence="5 12" id="KW-0396">Initiation factor</keyword>
<dbReference type="InterPro" id="IPR044126">
    <property type="entry name" value="S1_IF2_alpha"/>
</dbReference>
<dbReference type="GO" id="GO:0005850">
    <property type="term" value="C:eukaryotic translation initiation factor 2 complex"/>
    <property type="evidence" value="ECO:0007669"/>
    <property type="project" value="TreeGrafter"/>
</dbReference>
<dbReference type="InterPro" id="IPR012340">
    <property type="entry name" value="NA-bd_OB-fold"/>
</dbReference>
<dbReference type="Proteomes" id="UP000770661">
    <property type="component" value="Unassembled WGS sequence"/>
</dbReference>
<dbReference type="SUPFAM" id="SSF116742">
    <property type="entry name" value="eIF2alpha middle domain-like"/>
    <property type="match status" value="1"/>
</dbReference>
<name>A0A8J4YD14_CHIOP</name>
<evidence type="ECO:0000256" key="1">
    <source>
        <dbReference type="ARBA" id="ARBA00004514"/>
    </source>
</evidence>